<comment type="caution">
    <text evidence="2">The sequence shown here is derived from an EMBL/GenBank/DDBJ whole genome shotgun (WGS) entry which is preliminary data.</text>
</comment>
<dbReference type="EMBL" id="BOOP01000021">
    <property type="protein sequence ID" value="GII39632.1"/>
    <property type="molecule type" value="Genomic_DNA"/>
</dbReference>
<protein>
    <submittedName>
        <fullName evidence="2">Uncharacterized protein</fullName>
    </submittedName>
</protein>
<dbReference type="AlphaFoldDB" id="A0A8J3U7P5"/>
<gene>
    <name evidence="2" type="ORF">Pph01_46350</name>
</gene>
<dbReference type="RefSeq" id="WP_204075214.1">
    <property type="nucleotide sequence ID" value="NZ_BAABHI010000032.1"/>
</dbReference>
<evidence type="ECO:0000256" key="1">
    <source>
        <dbReference type="SAM" id="Phobius"/>
    </source>
</evidence>
<proteinExistence type="predicted"/>
<name>A0A8J3U7P5_9ACTN</name>
<keyword evidence="3" id="KW-1185">Reference proteome</keyword>
<feature type="transmembrane region" description="Helical" evidence="1">
    <location>
        <begin position="40"/>
        <end position="60"/>
    </location>
</feature>
<dbReference type="Proteomes" id="UP000622547">
    <property type="component" value="Unassembled WGS sequence"/>
</dbReference>
<keyword evidence="1" id="KW-0812">Transmembrane</keyword>
<sequence>MARSLQIGLIAGLSVGGVEAFFVMIAAILGAPYALTWNSLAVGAVMAMFAGLSMTAIGYLERMRQRHYGHYPYDVGNRPADTA</sequence>
<reference evidence="2 3" key="1">
    <citation type="submission" date="2021-01" db="EMBL/GenBank/DDBJ databases">
        <title>Whole genome shotgun sequence of Planotetraspora phitsanulokensis NBRC 104273.</title>
        <authorList>
            <person name="Komaki H."/>
            <person name="Tamura T."/>
        </authorList>
    </citation>
    <scope>NUCLEOTIDE SEQUENCE [LARGE SCALE GENOMIC DNA]</scope>
    <source>
        <strain evidence="2 3">NBRC 104273</strain>
    </source>
</reference>
<organism evidence="2 3">
    <name type="scientific">Planotetraspora phitsanulokensis</name>
    <dbReference type="NCBI Taxonomy" id="575192"/>
    <lineage>
        <taxon>Bacteria</taxon>
        <taxon>Bacillati</taxon>
        <taxon>Actinomycetota</taxon>
        <taxon>Actinomycetes</taxon>
        <taxon>Streptosporangiales</taxon>
        <taxon>Streptosporangiaceae</taxon>
        <taxon>Planotetraspora</taxon>
    </lineage>
</organism>
<keyword evidence="1" id="KW-0472">Membrane</keyword>
<keyword evidence="1" id="KW-1133">Transmembrane helix</keyword>
<evidence type="ECO:0000313" key="2">
    <source>
        <dbReference type="EMBL" id="GII39632.1"/>
    </source>
</evidence>
<accession>A0A8J3U7P5</accession>
<feature type="transmembrane region" description="Helical" evidence="1">
    <location>
        <begin position="7"/>
        <end position="34"/>
    </location>
</feature>
<evidence type="ECO:0000313" key="3">
    <source>
        <dbReference type="Proteomes" id="UP000622547"/>
    </source>
</evidence>